<keyword evidence="2 6" id="KW-0732">Signal</keyword>
<dbReference type="InterPro" id="IPR013320">
    <property type="entry name" value="ConA-like_dom_sf"/>
</dbReference>
<keyword evidence="3 5" id="KW-0378">Hydrolase</keyword>
<reference evidence="9 10" key="1">
    <citation type="submission" date="2016-10" db="EMBL/GenBank/DDBJ databases">
        <authorList>
            <person name="de Groot N.N."/>
        </authorList>
    </citation>
    <scope>NUCLEOTIDE SEQUENCE [LARGE SCALE GENOMIC DNA]</scope>
    <source>
        <strain evidence="9 10">CGMCC 4.2026</strain>
    </source>
</reference>
<sequence length="762" mass="79423">MRKPIRGALAAFAGALLLATGTTVAGGPAAEAASTAQAARAGSSTATAGPLLGWSSWSSIRREPTAQKIEAQAKALKDSGLAKEGFVYANVDDFWYHCPGSQGPDVDAYGRWVTDEAAFPPQGAKNGIQAVADYVHSLGLKFGLYVTPGISKQAVARNTAIEGTSYHADDIATTTDEANYNCGGMVGIDYTKPGAQDFVDSWAGQFAGWGIDYLKIDGVGTPDIGDVRAWSQALRQTGRPIHLELSNSLDIANTAAWQQLSDGWRTGGDIECYCGPNGSSTPLTSWSSITSRFDQVAAWAPYGGPAGYNDYDSLEIGNGTDDGLTPDERRTQMSLWSLAASPLLLGSDLTRLDPTDLGMLRNTDVLGVDQDGIDARRIVKGADSQVFAKTEQNGDAVVGLFNTGSAPREVATTAAALGLPSSRDYALTDLWSHGTTESAGRIAADVPPHGVALVRVHPARQAVRDAAPSVTLALDWAPAASDSTTRTVTATLSDNGSRPVTNAALALTGPDGATIGTTSPTRTPVLTPGGALKATYTVALKPSDALFATSDFQGTGSYRFGSSATHLAVGDTVTVNHTVGAPYRTYASTTASFSQSGTRLGIRAQGADLYTPVDEYGTIYLPGAEHDGSTTTVKIDAQADTNVWAKAGIMVRNDITEAGASPGYLALVETPGNGYLLDWDADGDGQLDSQDSTGTATYPSWLKLVRHGTTYSGYYSTDDSTWNLVGTITLPTAAPTQDVGLTATSHAAGTTGETDFDSFTTD</sequence>
<feature type="domain" description="Alpha galactosidase C-terminal" evidence="8">
    <location>
        <begin position="383"/>
        <end position="456"/>
    </location>
</feature>
<dbReference type="GO" id="GO:0004557">
    <property type="term" value="F:alpha-galactosidase activity"/>
    <property type="evidence" value="ECO:0007669"/>
    <property type="project" value="UniProtKB-EC"/>
</dbReference>
<dbReference type="SUPFAM" id="SSF51445">
    <property type="entry name" value="(Trans)glycosidases"/>
    <property type="match status" value="1"/>
</dbReference>
<dbReference type="InterPro" id="IPR002241">
    <property type="entry name" value="Glyco_hydro_27"/>
</dbReference>
<dbReference type="Gene3D" id="2.60.40.1180">
    <property type="entry name" value="Golgi alpha-mannosidase II"/>
    <property type="match status" value="1"/>
</dbReference>
<dbReference type="Pfam" id="PF16499">
    <property type="entry name" value="Melibiase_2"/>
    <property type="match status" value="2"/>
</dbReference>
<dbReference type="InterPro" id="IPR013780">
    <property type="entry name" value="Glyco_hydro_b"/>
</dbReference>
<feature type="domain" description="Alpha-galactosidase NEW3" evidence="7">
    <location>
        <begin position="485"/>
        <end position="539"/>
    </location>
</feature>
<dbReference type="STRING" id="310780.SAMN05216267_1002238"/>
<evidence type="ECO:0000256" key="1">
    <source>
        <dbReference type="ARBA" id="ARBA00009743"/>
    </source>
</evidence>
<dbReference type="GO" id="GO:0005975">
    <property type="term" value="P:carbohydrate metabolic process"/>
    <property type="evidence" value="ECO:0007669"/>
    <property type="project" value="InterPro"/>
</dbReference>
<evidence type="ECO:0000256" key="6">
    <source>
        <dbReference type="SAM" id="SignalP"/>
    </source>
</evidence>
<accession>A0A1H8EJ60</accession>
<dbReference type="SUPFAM" id="SSF49899">
    <property type="entry name" value="Concanavalin A-like lectins/glucanases"/>
    <property type="match status" value="1"/>
</dbReference>
<keyword evidence="5" id="KW-1015">Disulfide bond</keyword>
<dbReference type="Proteomes" id="UP000181951">
    <property type="component" value="Unassembled WGS sequence"/>
</dbReference>
<dbReference type="InterPro" id="IPR017853">
    <property type="entry name" value="GH"/>
</dbReference>
<evidence type="ECO:0000256" key="3">
    <source>
        <dbReference type="ARBA" id="ARBA00022801"/>
    </source>
</evidence>
<dbReference type="PANTHER" id="PTHR11452">
    <property type="entry name" value="ALPHA-GALACTOSIDASE/ALPHA-N-ACETYLGALACTOSAMINIDASE"/>
    <property type="match status" value="1"/>
</dbReference>
<dbReference type="AlphaFoldDB" id="A0A1H8EJ60"/>
<evidence type="ECO:0000259" key="7">
    <source>
        <dbReference type="Pfam" id="PF10633"/>
    </source>
</evidence>
<comment type="similarity">
    <text evidence="1 5">Belongs to the glycosyl hydrolase 27 family.</text>
</comment>
<keyword evidence="10" id="KW-1185">Reference proteome</keyword>
<dbReference type="CDD" id="cd14792">
    <property type="entry name" value="GH27"/>
    <property type="match status" value="1"/>
</dbReference>
<dbReference type="Pfam" id="PF17801">
    <property type="entry name" value="Melibiase_C"/>
    <property type="match status" value="1"/>
</dbReference>
<organism evidence="9 10">
    <name type="scientific">Actinacidiphila rubida</name>
    <dbReference type="NCBI Taxonomy" id="310780"/>
    <lineage>
        <taxon>Bacteria</taxon>
        <taxon>Bacillati</taxon>
        <taxon>Actinomycetota</taxon>
        <taxon>Actinomycetes</taxon>
        <taxon>Kitasatosporales</taxon>
        <taxon>Streptomycetaceae</taxon>
        <taxon>Actinacidiphila</taxon>
    </lineage>
</organism>
<evidence type="ECO:0000259" key="8">
    <source>
        <dbReference type="Pfam" id="PF17801"/>
    </source>
</evidence>
<evidence type="ECO:0000313" key="10">
    <source>
        <dbReference type="Proteomes" id="UP000181951"/>
    </source>
</evidence>
<dbReference type="PRINTS" id="PR00740">
    <property type="entry name" value="GLHYDRLASE27"/>
</dbReference>
<dbReference type="OrthoDB" id="9807519at2"/>
<name>A0A1H8EJ60_9ACTN</name>
<proteinExistence type="inferred from homology"/>
<evidence type="ECO:0000256" key="2">
    <source>
        <dbReference type="ARBA" id="ARBA00022729"/>
    </source>
</evidence>
<dbReference type="EMBL" id="FODD01000002">
    <property type="protein sequence ID" value="SEN19523.1"/>
    <property type="molecule type" value="Genomic_DNA"/>
</dbReference>
<feature type="chain" id="PRO_5039113502" description="Alpha-galactosidase" evidence="6">
    <location>
        <begin position="26"/>
        <end position="762"/>
    </location>
</feature>
<protein>
    <recommendedName>
        <fullName evidence="5">Alpha-galactosidase</fullName>
        <ecNumber evidence="5">3.2.1.22</ecNumber>
    </recommendedName>
    <alternativeName>
        <fullName evidence="5">Melibiase</fullName>
    </alternativeName>
</protein>
<dbReference type="PANTHER" id="PTHR11452:SF75">
    <property type="entry name" value="ALPHA-GALACTOSIDASE MEL1"/>
    <property type="match status" value="1"/>
</dbReference>
<comment type="catalytic activity">
    <reaction evidence="5">
        <text>Hydrolysis of terminal, non-reducing alpha-D-galactose residues in alpha-D-galactosides, including galactose oligosaccharides, galactomannans and galactolipids.</text>
        <dbReference type="EC" id="3.2.1.22"/>
    </reaction>
</comment>
<gene>
    <name evidence="9" type="ORF">SAMN05216267_1002238</name>
</gene>
<dbReference type="SUPFAM" id="SSF51011">
    <property type="entry name" value="Glycosyl hydrolase domain"/>
    <property type="match status" value="1"/>
</dbReference>
<evidence type="ECO:0000313" key="9">
    <source>
        <dbReference type="EMBL" id="SEN19523.1"/>
    </source>
</evidence>
<dbReference type="EC" id="3.2.1.22" evidence="5"/>
<dbReference type="InterPro" id="IPR041233">
    <property type="entry name" value="Melibiase_C"/>
</dbReference>
<dbReference type="InterPro" id="IPR013785">
    <property type="entry name" value="Aldolase_TIM"/>
</dbReference>
<feature type="signal peptide" evidence="6">
    <location>
        <begin position="1"/>
        <end position="25"/>
    </location>
</feature>
<keyword evidence="4 5" id="KW-0326">Glycosidase</keyword>
<evidence type="ECO:0000256" key="4">
    <source>
        <dbReference type="ARBA" id="ARBA00023295"/>
    </source>
</evidence>
<evidence type="ECO:0000256" key="5">
    <source>
        <dbReference type="RuleBase" id="RU361168"/>
    </source>
</evidence>
<dbReference type="RefSeq" id="WP_075016155.1">
    <property type="nucleotide sequence ID" value="NZ_FODD01000002.1"/>
</dbReference>
<dbReference type="Gene3D" id="3.20.20.70">
    <property type="entry name" value="Aldolase class I"/>
    <property type="match status" value="1"/>
</dbReference>
<dbReference type="Gene3D" id="2.60.120.200">
    <property type="match status" value="1"/>
</dbReference>
<dbReference type="Pfam" id="PF10633">
    <property type="entry name" value="NPCBM_assoc"/>
    <property type="match status" value="1"/>
</dbReference>
<dbReference type="InterPro" id="IPR018905">
    <property type="entry name" value="A-galactase_NEW3"/>
</dbReference>